<proteinExistence type="predicted"/>
<dbReference type="Proteomes" id="UP001595953">
    <property type="component" value="Unassembled WGS sequence"/>
</dbReference>
<keyword evidence="3" id="KW-1185">Reference proteome</keyword>
<name>A0ABV9N960_9FLAO</name>
<comment type="caution">
    <text evidence="2">The sequence shown here is derived from an EMBL/GenBank/DDBJ whole genome shotgun (WGS) entry which is preliminary data.</text>
</comment>
<protein>
    <submittedName>
        <fullName evidence="2">DUF6090 family protein</fullName>
    </submittedName>
</protein>
<accession>A0ABV9N960</accession>
<sequence>MIKFFRKIRQNLLSEGKTGKYLKYAIGEIVLVVIGILIALSINDWNDGRKKTNLKANYIESLKRDLSADMMYFKTQIAEDSIDLAKMLSFSKRLSNSFTTMDTLIQIARYEFLPFTDVNNDLNMSTYNSLISTGNISVLDKNTSQSLLKFNNLQLNSNSMIDRNDELYFNSVVFYRNKYPFNSEMNGINGPFMDSFWASLDENTLKSDFNGVLTAKIAMLGNSILGRKELLLKTADMLNNLNAIKN</sequence>
<evidence type="ECO:0000313" key="2">
    <source>
        <dbReference type="EMBL" id="MFC4723493.1"/>
    </source>
</evidence>
<dbReference type="InterPro" id="IPR045749">
    <property type="entry name" value="DUF6090"/>
</dbReference>
<reference evidence="3" key="1">
    <citation type="journal article" date="2019" name="Int. J. Syst. Evol. Microbiol.">
        <title>The Global Catalogue of Microorganisms (GCM) 10K type strain sequencing project: providing services to taxonomists for standard genome sequencing and annotation.</title>
        <authorList>
            <consortium name="The Broad Institute Genomics Platform"/>
            <consortium name="The Broad Institute Genome Sequencing Center for Infectious Disease"/>
            <person name="Wu L."/>
            <person name="Ma J."/>
        </authorList>
    </citation>
    <scope>NUCLEOTIDE SEQUENCE [LARGE SCALE GENOMIC DNA]</scope>
    <source>
        <strain evidence="3">CCUG 63682</strain>
    </source>
</reference>
<evidence type="ECO:0000313" key="3">
    <source>
        <dbReference type="Proteomes" id="UP001595953"/>
    </source>
</evidence>
<dbReference type="EMBL" id="JBHSGP010000014">
    <property type="protein sequence ID" value="MFC4723493.1"/>
    <property type="molecule type" value="Genomic_DNA"/>
</dbReference>
<keyword evidence="1" id="KW-1133">Transmembrane helix</keyword>
<keyword evidence="1" id="KW-0472">Membrane</keyword>
<dbReference type="Pfam" id="PF19578">
    <property type="entry name" value="DUF6090"/>
    <property type="match status" value="1"/>
</dbReference>
<organism evidence="2 3">
    <name type="scientific">Geojedonia litorea</name>
    <dbReference type="NCBI Taxonomy" id="1268269"/>
    <lineage>
        <taxon>Bacteria</taxon>
        <taxon>Pseudomonadati</taxon>
        <taxon>Bacteroidota</taxon>
        <taxon>Flavobacteriia</taxon>
        <taxon>Flavobacteriales</taxon>
        <taxon>Flavobacteriaceae</taxon>
        <taxon>Geojedonia</taxon>
    </lineage>
</organism>
<evidence type="ECO:0000256" key="1">
    <source>
        <dbReference type="SAM" id="Phobius"/>
    </source>
</evidence>
<dbReference type="RefSeq" id="WP_387964922.1">
    <property type="nucleotide sequence ID" value="NZ_JBHSGP010000014.1"/>
</dbReference>
<keyword evidence="1" id="KW-0812">Transmembrane</keyword>
<gene>
    <name evidence="2" type="ORF">ACFO5O_14245</name>
</gene>
<feature type="transmembrane region" description="Helical" evidence="1">
    <location>
        <begin position="21"/>
        <end position="42"/>
    </location>
</feature>